<evidence type="ECO:0000259" key="1">
    <source>
        <dbReference type="Pfam" id="PF19889"/>
    </source>
</evidence>
<gene>
    <name evidence="2" type="ORF">CCS01_28320</name>
</gene>
<dbReference type="Proteomes" id="UP000239724">
    <property type="component" value="Unassembled WGS sequence"/>
</dbReference>
<evidence type="ECO:0000313" key="3">
    <source>
        <dbReference type="Proteomes" id="UP000239724"/>
    </source>
</evidence>
<keyword evidence="3" id="KW-1185">Reference proteome</keyword>
<reference evidence="2 3" key="1">
    <citation type="journal article" date="2018" name="Arch. Microbiol.">
        <title>New insights into the metabolic potential of the phototrophic purple bacterium Rhodopila globiformis DSM 161(T) from its draft genome sequence and evidence for a vanadium-dependent nitrogenase.</title>
        <authorList>
            <person name="Imhoff J.F."/>
            <person name="Rahn T."/>
            <person name="Kunzel S."/>
            <person name="Neulinger S.C."/>
        </authorList>
    </citation>
    <scope>NUCLEOTIDE SEQUENCE [LARGE SCALE GENOMIC DNA]</scope>
    <source>
        <strain evidence="2 3">DSM 161</strain>
    </source>
</reference>
<dbReference type="AlphaFoldDB" id="A0A2S6MXF9"/>
<proteinExistence type="predicted"/>
<organism evidence="2 3">
    <name type="scientific">Rhodopila globiformis</name>
    <name type="common">Rhodopseudomonas globiformis</name>
    <dbReference type="NCBI Taxonomy" id="1071"/>
    <lineage>
        <taxon>Bacteria</taxon>
        <taxon>Pseudomonadati</taxon>
        <taxon>Pseudomonadota</taxon>
        <taxon>Alphaproteobacteria</taxon>
        <taxon>Acetobacterales</taxon>
        <taxon>Acetobacteraceae</taxon>
        <taxon>Rhodopila</taxon>
    </lineage>
</organism>
<dbReference type="EMBL" id="NHRY01000263">
    <property type="protein sequence ID" value="PPQ27046.1"/>
    <property type="molecule type" value="Genomic_DNA"/>
</dbReference>
<dbReference type="OrthoDB" id="7360866at2"/>
<name>A0A2S6MXF9_RHOGL</name>
<protein>
    <recommendedName>
        <fullName evidence="1">DUF6362 domain-containing protein</fullName>
    </recommendedName>
</protein>
<dbReference type="InterPro" id="IPR045942">
    <property type="entry name" value="DUF6362"/>
</dbReference>
<comment type="caution">
    <text evidence="2">The sequence shown here is derived from an EMBL/GenBank/DDBJ whole genome shotgun (WGS) entry which is preliminary data.</text>
</comment>
<accession>A0A2S6MXF9</accession>
<dbReference type="RefSeq" id="WP_104522185.1">
    <property type="nucleotide sequence ID" value="NZ_NHRY01000263.1"/>
</dbReference>
<dbReference type="Pfam" id="PF19889">
    <property type="entry name" value="DUF6362"/>
    <property type="match status" value="1"/>
</dbReference>
<evidence type="ECO:0000313" key="2">
    <source>
        <dbReference type="EMBL" id="PPQ27046.1"/>
    </source>
</evidence>
<sequence length="159" mass="17798">MPTVRASKPAARPGIRPVVTNGYEIDADFVIYRLEEAGATLLALPNTGWSTRLRSSSLEIVRTALESYGWTEARIRPVTPSAEKITRMDEALSWISLIPLDRYVLRRIVGARSLVHPITDRHLFPWRRLGAALGADHKAVQRWHAQGIRIIVEALKALA</sequence>
<feature type="domain" description="DUF6362" evidence="1">
    <location>
        <begin position="53"/>
        <end position="151"/>
    </location>
</feature>